<reference evidence="13" key="1">
    <citation type="submission" date="2012-12" db="EMBL/GenBank/DDBJ databases">
        <authorList>
            <person name="Hellsten U."/>
            <person name="Grimwood J."/>
            <person name="Chapman J.A."/>
            <person name="Shapiro H."/>
            <person name="Aerts A."/>
            <person name="Otillar R.P."/>
            <person name="Terry A.Y."/>
            <person name="Boore J.L."/>
            <person name="Simakov O."/>
            <person name="Marletaz F."/>
            <person name="Cho S.-J."/>
            <person name="Edsinger-Gonzales E."/>
            <person name="Havlak P."/>
            <person name="Kuo D.-H."/>
            <person name="Larsson T."/>
            <person name="Lv J."/>
            <person name="Arendt D."/>
            <person name="Savage R."/>
            <person name="Osoegawa K."/>
            <person name="de Jong P."/>
            <person name="Lindberg D.R."/>
            <person name="Seaver E.C."/>
            <person name="Weisblat D.A."/>
            <person name="Putnam N.H."/>
            <person name="Grigoriev I.V."/>
            <person name="Rokhsar D.S."/>
        </authorList>
    </citation>
    <scope>NUCLEOTIDE SEQUENCE</scope>
    <source>
        <strain evidence="13">I ESC-2004</strain>
    </source>
</reference>
<dbReference type="PANTHER" id="PTHR47174:SF3">
    <property type="entry name" value="BRIDGING INTEGRATOR 3"/>
    <property type="match status" value="1"/>
</dbReference>
<dbReference type="EMBL" id="AMQN01011476">
    <property type="status" value="NOT_ANNOTATED_CDS"/>
    <property type="molecule type" value="Genomic_DNA"/>
</dbReference>
<organism evidence="11">
    <name type="scientific">Capitella teleta</name>
    <name type="common">Polychaete worm</name>
    <dbReference type="NCBI Taxonomy" id="283909"/>
    <lineage>
        <taxon>Eukaryota</taxon>
        <taxon>Metazoa</taxon>
        <taxon>Spiralia</taxon>
        <taxon>Lophotrochozoa</taxon>
        <taxon>Annelida</taxon>
        <taxon>Polychaeta</taxon>
        <taxon>Sedentaria</taxon>
        <taxon>Scolecida</taxon>
        <taxon>Capitellidae</taxon>
        <taxon>Capitella</taxon>
    </lineage>
</organism>
<evidence type="ECO:0000256" key="4">
    <source>
        <dbReference type="ARBA" id="ARBA00023054"/>
    </source>
</evidence>
<protein>
    <recommendedName>
        <fullName evidence="10">BAR domain-containing protein</fullName>
    </recommendedName>
</protein>
<reference evidence="12" key="3">
    <citation type="submission" date="2015-06" db="UniProtKB">
        <authorList>
            <consortium name="EnsemblMetazoa"/>
        </authorList>
    </citation>
    <scope>IDENTIFICATION</scope>
</reference>
<comment type="function">
    <text evidence="8">Involved in cytokinesis and septation where it has a role in the localization of F-actin.</text>
</comment>
<keyword evidence="13" id="KW-1185">Reference proteome</keyword>
<keyword evidence="6" id="KW-0206">Cytoskeleton</keyword>
<dbReference type="GO" id="GO:0005737">
    <property type="term" value="C:cytoplasm"/>
    <property type="evidence" value="ECO:0007669"/>
    <property type="project" value="InterPro"/>
</dbReference>
<accession>R7TXH1</accession>
<evidence type="ECO:0000313" key="11">
    <source>
        <dbReference type="EMBL" id="ELT96141.1"/>
    </source>
</evidence>
<dbReference type="Pfam" id="PF03114">
    <property type="entry name" value="BAR"/>
    <property type="match status" value="1"/>
</dbReference>
<dbReference type="InterPro" id="IPR004148">
    <property type="entry name" value="BAR_dom"/>
</dbReference>
<dbReference type="GO" id="GO:0051666">
    <property type="term" value="P:actin cortical patch localization"/>
    <property type="evidence" value="ECO:0007669"/>
    <property type="project" value="InterPro"/>
</dbReference>
<feature type="region of interest" description="Disordered" evidence="9">
    <location>
        <begin position="1"/>
        <end position="23"/>
    </location>
</feature>
<dbReference type="InterPro" id="IPR027267">
    <property type="entry name" value="AH/BAR_dom_sf"/>
</dbReference>
<name>R7TXH1_CAPTE</name>
<dbReference type="Gene3D" id="1.20.1270.60">
    <property type="entry name" value="Arfaptin homology (AH) domain/BAR domain"/>
    <property type="match status" value="1"/>
</dbReference>
<reference evidence="11 13" key="2">
    <citation type="journal article" date="2013" name="Nature">
        <title>Insights into bilaterian evolution from three spiralian genomes.</title>
        <authorList>
            <person name="Simakov O."/>
            <person name="Marletaz F."/>
            <person name="Cho S.J."/>
            <person name="Edsinger-Gonzales E."/>
            <person name="Havlak P."/>
            <person name="Hellsten U."/>
            <person name="Kuo D.H."/>
            <person name="Larsson T."/>
            <person name="Lv J."/>
            <person name="Arendt D."/>
            <person name="Savage R."/>
            <person name="Osoegawa K."/>
            <person name="de Jong P."/>
            <person name="Grimwood J."/>
            <person name="Chapman J.A."/>
            <person name="Shapiro H."/>
            <person name="Aerts A."/>
            <person name="Otillar R.P."/>
            <person name="Terry A.Y."/>
            <person name="Boore J.L."/>
            <person name="Grigoriev I.V."/>
            <person name="Lindberg D.R."/>
            <person name="Seaver E.C."/>
            <person name="Weisblat D.A."/>
            <person name="Putnam N.H."/>
            <person name="Rokhsar D.S."/>
        </authorList>
    </citation>
    <scope>NUCLEOTIDE SEQUENCE</scope>
    <source>
        <strain evidence="11 13">I ESC-2004</strain>
    </source>
</reference>
<dbReference type="EMBL" id="AMQN01011475">
    <property type="status" value="NOT_ANNOTATED_CDS"/>
    <property type="molecule type" value="Genomic_DNA"/>
</dbReference>
<dbReference type="EnsemblMetazoa" id="CapteT160483">
    <property type="protein sequence ID" value="CapteP160483"/>
    <property type="gene ID" value="CapteG160483"/>
</dbReference>
<comment type="subcellular location">
    <subcellularLocation>
        <location evidence="1">Cytoplasm</location>
        <location evidence="1">Cytoskeleton</location>
    </subcellularLocation>
</comment>
<evidence type="ECO:0000256" key="3">
    <source>
        <dbReference type="ARBA" id="ARBA00022618"/>
    </source>
</evidence>
<dbReference type="PANTHER" id="PTHR47174">
    <property type="entry name" value="BRIDGING INTEGRATOR 3"/>
    <property type="match status" value="1"/>
</dbReference>
<dbReference type="AlphaFoldDB" id="R7TXH1"/>
<keyword evidence="2" id="KW-0963">Cytoplasm</keyword>
<dbReference type="PROSITE" id="PS51021">
    <property type="entry name" value="BAR"/>
    <property type="match status" value="1"/>
</dbReference>
<evidence type="ECO:0000256" key="7">
    <source>
        <dbReference type="ARBA" id="ARBA00023306"/>
    </source>
</evidence>
<dbReference type="HOGENOM" id="CLU_090113_1_0_1"/>
<keyword evidence="4" id="KW-0175">Coiled coil</keyword>
<keyword evidence="7" id="KW-0131">Cell cycle</keyword>
<evidence type="ECO:0000256" key="6">
    <source>
        <dbReference type="ARBA" id="ARBA00023212"/>
    </source>
</evidence>
<gene>
    <name evidence="11" type="ORF">CAPTEDRAFT_160483</name>
</gene>
<dbReference type="InterPro" id="IPR046982">
    <property type="entry name" value="BIN3/RVS161-like"/>
</dbReference>
<dbReference type="GO" id="GO:0015629">
    <property type="term" value="C:actin cytoskeleton"/>
    <property type="evidence" value="ECO:0007669"/>
    <property type="project" value="TreeGrafter"/>
</dbReference>
<evidence type="ECO:0000256" key="9">
    <source>
        <dbReference type="SAM" id="MobiDB-lite"/>
    </source>
</evidence>
<dbReference type="OrthoDB" id="446293at2759"/>
<dbReference type="Proteomes" id="UP000014760">
    <property type="component" value="Unassembled WGS sequence"/>
</dbReference>
<keyword evidence="5" id="KW-0717">Septation</keyword>
<dbReference type="SUPFAM" id="SSF103657">
    <property type="entry name" value="BAR/IMD domain-like"/>
    <property type="match status" value="1"/>
</dbReference>
<dbReference type="FunFam" id="1.20.1270.60:FF:000028">
    <property type="entry name" value="Bridging integrator 3 homolog"/>
    <property type="match status" value="1"/>
</dbReference>
<evidence type="ECO:0000313" key="12">
    <source>
        <dbReference type="EnsemblMetazoa" id="CapteP160483"/>
    </source>
</evidence>
<dbReference type="EMBL" id="KB308897">
    <property type="protein sequence ID" value="ELT96141.1"/>
    <property type="molecule type" value="Genomic_DNA"/>
</dbReference>
<evidence type="ECO:0000256" key="5">
    <source>
        <dbReference type="ARBA" id="ARBA00023210"/>
    </source>
</evidence>
<sequence length="258" mass="29873">MSFKNPFKAHHGPKKSAISRTVEREFERETKKAEELDENVKKIYKNMKRCTEFQAAQSKCEVKLTQNLLTGPLCREDDELRHSAEQWSAAVKRLEASSEELNSTAQKTVIEPMKKLASVFPSLQQSMRRRDQSLQEFNRCQSKVEKYSERERTGPNMVKLESSKRSRLSAKEDFEAQNETLMEDMAAFYDARVDFFSPSFQALIKSQIKYYTDAHQSYEGLQHVFSQSKDAGESDEEFLQKTQQKLAEIRALSVTLDD</sequence>
<evidence type="ECO:0000313" key="13">
    <source>
        <dbReference type="Proteomes" id="UP000014760"/>
    </source>
</evidence>
<dbReference type="STRING" id="283909.R7TXH1"/>
<dbReference type="OMA" id="TRFCAYF"/>
<dbReference type="GO" id="GO:0097320">
    <property type="term" value="P:plasma membrane tubulation"/>
    <property type="evidence" value="ECO:0007669"/>
    <property type="project" value="TreeGrafter"/>
</dbReference>
<dbReference type="GO" id="GO:0006897">
    <property type="term" value="P:endocytosis"/>
    <property type="evidence" value="ECO:0007669"/>
    <property type="project" value="InterPro"/>
</dbReference>
<dbReference type="GO" id="GO:0051301">
    <property type="term" value="P:cell division"/>
    <property type="evidence" value="ECO:0007669"/>
    <property type="project" value="UniProtKB-KW"/>
</dbReference>
<proteinExistence type="predicted"/>
<evidence type="ECO:0000256" key="2">
    <source>
        <dbReference type="ARBA" id="ARBA00022490"/>
    </source>
</evidence>
<feature type="domain" description="BAR" evidence="10">
    <location>
        <begin position="11"/>
        <end position="234"/>
    </location>
</feature>
<dbReference type="GO" id="GO:0008289">
    <property type="term" value="F:lipid binding"/>
    <property type="evidence" value="ECO:0007669"/>
    <property type="project" value="TreeGrafter"/>
</dbReference>
<evidence type="ECO:0000256" key="8">
    <source>
        <dbReference type="ARBA" id="ARBA00059510"/>
    </source>
</evidence>
<dbReference type="SMART" id="SM00721">
    <property type="entry name" value="BAR"/>
    <property type="match status" value="1"/>
</dbReference>
<evidence type="ECO:0000259" key="10">
    <source>
        <dbReference type="PROSITE" id="PS51021"/>
    </source>
</evidence>
<keyword evidence="3" id="KW-0132">Cell division</keyword>
<evidence type="ECO:0000256" key="1">
    <source>
        <dbReference type="ARBA" id="ARBA00004245"/>
    </source>
</evidence>